<name>A0AAC9NCE1_9BACI</name>
<keyword evidence="2" id="KW-0812">Transmembrane</keyword>
<proteinExistence type="predicted"/>
<keyword evidence="2" id="KW-0472">Membrane</keyword>
<keyword evidence="2" id="KW-1133">Transmembrane helix</keyword>
<evidence type="ECO:0000256" key="2">
    <source>
        <dbReference type="SAM" id="Phobius"/>
    </source>
</evidence>
<organism evidence="3 4">
    <name type="scientific">Bacillus xiamenensis</name>
    <dbReference type="NCBI Taxonomy" id="1178537"/>
    <lineage>
        <taxon>Bacteria</taxon>
        <taxon>Bacillati</taxon>
        <taxon>Bacillota</taxon>
        <taxon>Bacilli</taxon>
        <taxon>Bacillales</taxon>
        <taxon>Bacillaceae</taxon>
        <taxon>Bacillus</taxon>
    </lineage>
</organism>
<protein>
    <submittedName>
        <fullName evidence="3">Uncharacterized protein</fullName>
    </submittedName>
</protein>
<evidence type="ECO:0000313" key="3">
    <source>
        <dbReference type="EMBL" id="AOZ88735.1"/>
    </source>
</evidence>
<dbReference type="Proteomes" id="UP000177709">
    <property type="component" value="Chromosome"/>
</dbReference>
<feature type="transmembrane region" description="Helical" evidence="2">
    <location>
        <begin position="206"/>
        <end position="227"/>
    </location>
</feature>
<dbReference type="AlphaFoldDB" id="A0AAC9NCE1"/>
<dbReference type="EMBL" id="CP017786">
    <property type="protein sequence ID" value="AOZ88735.1"/>
    <property type="molecule type" value="Genomic_DNA"/>
</dbReference>
<sequence length="298" mass="34800">MKVREIMLAIKCEGIFRRSKKSIEHLNVNENLVKIYYENSDLKLKSDKSEKDYKNLINRTFASSKLFFIKSLLELGEVLAFDDNDYEYYIFESITPNTEAFKKLDIIIFCKDKDVIKCINSIRKNIRNIIGDKLGFEIKKESNCCVYPVDDSGKVNFDYEKILKINVTLKNRIEQLDKWLLAIFTGLFLISLLAVFLITNSVLQTIVINLCTSFGFYVLAEIIVGILKYKWDSEIIYFRDLPNIMDFYYNSMQKEKNIIDEIEEERTPLERDGEGENLSGAVPLEREEELEASTLERC</sequence>
<feature type="region of interest" description="Disordered" evidence="1">
    <location>
        <begin position="266"/>
        <end position="298"/>
    </location>
</feature>
<evidence type="ECO:0000313" key="4">
    <source>
        <dbReference type="Proteomes" id="UP000177709"/>
    </source>
</evidence>
<dbReference type="KEGG" id="bxi:BK049_08630"/>
<evidence type="ECO:0000256" key="1">
    <source>
        <dbReference type="SAM" id="MobiDB-lite"/>
    </source>
</evidence>
<feature type="transmembrane region" description="Helical" evidence="2">
    <location>
        <begin position="179"/>
        <end position="200"/>
    </location>
</feature>
<reference evidence="3 4" key="1">
    <citation type="submission" date="2016-10" db="EMBL/GenBank/DDBJ databases">
        <title>Whole genome sequence of hyper active fibrinolysis bacterium Bacillus pumilus strain VV3 isolated from fermented rice.</title>
        <authorList>
            <person name="Mariadas V.A."/>
            <person name="Vijayaraghavan P."/>
            <person name="Dhandapani V."/>
        </authorList>
    </citation>
    <scope>NUCLEOTIDE SEQUENCE [LARGE SCALE GENOMIC DNA]</scope>
    <source>
        <strain evidence="3 4">VV3</strain>
    </source>
</reference>
<gene>
    <name evidence="3" type="ORF">BK049_08630</name>
</gene>
<accession>A0AAC9NCE1</accession>